<name>A0AA40ID08_CNENI</name>
<proteinExistence type="predicted"/>
<feature type="compositionally biased region" description="Polar residues" evidence="1">
    <location>
        <begin position="154"/>
        <end position="164"/>
    </location>
</feature>
<feature type="region of interest" description="Disordered" evidence="1">
    <location>
        <begin position="154"/>
        <end position="180"/>
    </location>
</feature>
<accession>A0AA40ID08</accession>
<evidence type="ECO:0000256" key="1">
    <source>
        <dbReference type="SAM" id="MobiDB-lite"/>
    </source>
</evidence>
<comment type="caution">
    <text evidence="2">The sequence shown here is derived from an EMBL/GenBank/DDBJ whole genome shotgun (WGS) entry which is preliminary data.</text>
</comment>
<organism evidence="2 3">
    <name type="scientific">Cnephaeus nilssonii</name>
    <name type="common">Northern bat</name>
    <name type="synonym">Eptesicus nilssonii</name>
    <dbReference type="NCBI Taxonomy" id="3371016"/>
    <lineage>
        <taxon>Eukaryota</taxon>
        <taxon>Metazoa</taxon>
        <taxon>Chordata</taxon>
        <taxon>Craniata</taxon>
        <taxon>Vertebrata</taxon>
        <taxon>Euteleostomi</taxon>
        <taxon>Mammalia</taxon>
        <taxon>Eutheria</taxon>
        <taxon>Laurasiatheria</taxon>
        <taxon>Chiroptera</taxon>
        <taxon>Yangochiroptera</taxon>
        <taxon>Vespertilionidae</taxon>
        <taxon>Cnephaeus</taxon>
    </lineage>
</organism>
<reference evidence="2" key="1">
    <citation type="submission" date="2023-06" db="EMBL/GenBank/DDBJ databases">
        <title>Reference genome for the Northern bat (Eptesicus nilssonii), a most northern bat species.</title>
        <authorList>
            <person name="Laine V.N."/>
            <person name="Pulliainen A.T."/>
            <person name="Lilley T.M."/>
        </authorList>
    </citation>
    <scope>NUCLEOTIDE SEQUENCE</scope>
    <source>
        <strain evidence="2">BLF_Eptnil</strain>
        <tissue evidence="2">Kidney</tissue>
    </source>
</reference>
<gene>
    <name evidence="2" type="ORF">QTO34_000861</name>
</gene>
<dbReference type="AlphaFoldDB" id="A0AA40ID08"/>
<sequence>MLHKAYKLKPFVRTIQPSSTSISTHCQCPTGAIKKSWMAQILFQEDILNCYMSPRSELKSMWKKMLKTFIHNFKEFAKDEEVANINSTVAEMANSLNLGVDEDDIEELLEPGAAFPPSHAAQRPQSSWGGAECLHRHYGDDTSVPPLATQLSSSEATAPYTTIPNKRRQPGVSDWEAPAPRHRDLHPAVAAWAGVSACEGHAPPMARSRSQRP</sequence>
<dbReference type="Proteomes" id="UP001177744">
    <property type="component" value="Unassembled WGS sequence"/>
</dbReference>
<evidence type="ECO:0000313" key="3">
    <source>
        <dbReference type="Proteomes" id="UP001177744"/>
    </source>
</evidence>
<dbReference type="EMBL" id="JAULJE010000001">
    <property type="protein sequence ID" value="KAK1347001.1"/>
    <property type="molecule type" value="Genomic_DNA"/>
</dbReference>
<protein>
    <submittedName>
        <fullName evidence="2">Uncharacterized protein</fullName>
    </submittedName>
</protein>
<keyword evidence="3" id="KW-1185">Reference proteome</keyword>
<evidence type="ECO:0000313" key="2">
    <source>
        <dbReference type="EMBL" id="KAK1347001.1"/>
    </source>
</evidence>